<evidence type="ECO:0000313" key="6">
    <source>
        <dbReference type="Proteomes" id="UP000663870"/>
    </source>
</evidence>
<sequence length="245" mass="27813">MNIEVESMSSSSNTSSSRTINDGRTHYKITRTVTGSDGKTYTETVEAVDDDAVNLMRDLRLRDNNVTDMNRFDSSSWTNPIKVSQPSTAAKRPTVAQDNKEFVREALQVHNELRRKHGVEPLKLNNDLSKLAQEWANHLASTGTLVHSKTKYQNVHVGENLRSQSWSITGKDMTEAWYNECNKYDYNNYRSYQSGTGHFTQVVWKNSQEVGFARAQGTSMNFAVAMYYPAGNFLGEFDKNVFSPR</sequence>
<dbReference type="Gene3D" id="3.40.33.10">
    <property type="entry name" value="CAP"/>
    <property type="match status" value="1"/>
</dbReference>
<evidence type="ECO:0000313" key="5">
    <source>
        <dbReference type="Proteomes" id="UP000663854"/>
    </source>
</evidence>
<gene>
    <name evidence="4" type="ORF">JXQ802_LOCUS45282</name>
    <name evidence="3" type="ORF">PYM288_LOCUS11724</name>
</gene>
<accession>A0A814CKT5</accession>
<dbReference type="EMBL" id="CAJNOL010003712">
    <property type="protein sequence ID" value="CAF1571823.1"/>
    <property type="molecule type" value="Genomic_DNA"/>
</dbReference>
<comment type="caution">
    <text evidence="3">The sequence shown here is derived from an EMBL/GenBank/DDBJ whole genome shotgun (WGS) entry which is preliminary data.</text>
</comment>
<proteinExistence type="predicted"/>
<dbReference type="PRINTS" id="PR00838">
    <property type="entry name" value="V5ALLERGEN"/>
</dbReference>
<dbReference type="InterPro" id="IPR035940">
    <property type="entry name" value="CAP_sf"/>
</dbReference>
<dbReference type="InterPro" id="IPR001283">
    <property type="entry name" value="CRISP-related"/>
</dbReference>
<feature type="domain" description="SCP" evidence="2">
    <location>
        <begin position="101"/>
        <end position="235"/>
    </location>
</feature>
<dbReference type="FunFam" id="3.40.33.10:FF:000002">
    <property type="entry name" value="Golgi-associated plant pathogenesis-related protein 1"/>
    <property type="match status" value="1"/>
</dbReference>
<dbReference type="AlphaFoldDB" id="A0A814CKT5"/>
<dbReference type="InterPro" id="IPR014044">
    <property type="entry name" value="CAP_dom"/>
</dbReference>
<dbReference type="InterPro" id="IPR018244">
    <property type="entry name" value="Allrgn_V5/Tpx1_CS"/>
</dbReference>
<dbReference type="GO" id="GO:0005576">
    <property type="term" value="C:extracellular region"/>
    <property type="evidence" value="ECO:0007669"/>
    <property type="project" value="InterPro"/>
</dbReference>
<keyword evidence="6" id="KW-1185">Reference proteome</keyword>
<evidence type="ECO:0000313" key="3">
    <source>
        <dbReference type="EMBL" id="CAF0943554.1"/>
    </source>
</evidence>
<dbReference type="CDD" id="cd05382">
    <property type="entry name" value="CAP_GAPR1-like"/>
    <property type="match status" value="1"/>
</dbReference>
<dbReference type="PROSITE" id="PS01009">
    <property type="entry name" value="CRISP_1"/>
    <property type="match status" value="1"/>
</dbReference>
<feature type="region of interest" description="Disordered" evidence="1">
    <location>
        <begin position="1"/>
        <end position="25"/>
    </location>
</feature>
<protein>
    <recommendedName>
        <fullName evidence="2">SCP domain-containing protein</fullName>
    </recommendedName>
</protein>
<dbReference type="SMART" id="SM00198">
    <property type="entry name" value="SCP"/>
    <property type="match status" value="1"/>
</dbReference>
<dbReference type="PANTHER" id="PTHR10334">
    <property type="entry name" value="CYSTEINE-RICH SECRETORY PROTEIN-RELATED"/>
    <property type="match status" value="1"/>
</dbReference>
<evidence type="ECO:0000313" key="4">
    <source>
        <dbReference type="EMBL" id="CAF1571823.1"/>
    </source>
</evidence>
<dbReference type="InterPro" id="IPR034113">
    <property type="entry name" value="SCP_GAPR1-like"/>
</dbReference>
<name>A0A814CKT5_9BILA</name>
<dbReference type="PRINTS" id="PR00837">
    <property type="entry name" value="V5TPXLIKE"/>
</dbReference>
<dbReference type="SUPFAM" id="SSF55797">
    <property type="entry name" value="PR-1-like"/>
    <property type="match status" value="1"/>
</dbReference>
<dbReference type="InterPro" id="IPR002413">
    <property type="entry name" value="V5_allergen-like"/>
</dbReference>
<dbReference type="Proteomes" id="UP000663870">
    <property type="component" value="Unassembled WGS sequence"/>
</dbReference>
<evidence type="ECO:0000259" key="2">
    <source>
        <dbReference type="SMART" id="SM00198"/>
    </source>
</evidence>
<organism evidence="3 5">
    <name type="scientific">Rotaria sordida</name>
    <dbReference type="NCBI Taxonomy" id="392033"/>
    <lineage>
        <taxon>Eukaryota</taxon>
        <taxon>Metazoa</taxon>
        <taxon>Spiralia</taxon>
        <taxon>Gnathifera</taxon>
        <taxon>Rotifera</taxon>
        <taxon>Eurotatoria</taxon>
        <taxon>Bdelloidea</taxon>
        <taxon>Philodinida</taxon>
        <taxon>Philodinidae</taxon>
        <taxon>Rotaria</taxon>
    </lineage>
</organism>
<dbReference type="Pfam" id="PF00188">
    <property type="entry name" value="CAP"/>
    <property type="match status" value="1"/>
</dbReference>
<feature type="compositionally biased region" description="Low complexity" evidence="1">
    <location>
        <begin position="7"/>
        <end position="17"/>
    </location>
</feature>
<dbReference type="EMBL" id="CAJNOH010000204">
    <property type="protein sequence ID" value="CAF0943554.1"/>
    <property type="molecule type" value="Genomic_DNA"/>
</dbReference>
<dbReference type="Proteomes" id="UP000663854">
    <property type="component" value="Unassembled WGS sequence"/>
</dbReference>
<evidence type="ECO:0000256" key="1">
    <source>
        <dbReference type="SAM" id="MobiDB-lite"/>
    </source>
</evidence>
<reference evidence="3" key="1">
    <citation type="submission" date="2021-02" db="EMBL/GenBank/DDBJ databases">
        <authorList>
            <person name="Nowell W R."/>
        </authorList>
    </citation>
    <scope>NUCLEOTIDE SEQUENCE</scope>
</reference>